<sequence length="145" mass="15763">MNLHQVLTGAVNPGENCFSVGSVNNQPFTAYASGCDIVILGSDFERIQIIPGAKHGNIQVGCQVSIAASYGNIICVFEPVEVSPQGKAQNVSFFWNKYTLLKRSAAPTHFIKFSPDGEFFATAGQVCVCSYMTYAHYSKSFDCFV</sequence>
<evidence type="ECO:0000313" key="2">
    <source>
        <dbReference type="Proteomes" id="UP000472270"/>
    </source>
</evidence>
<evidence type="ECO:0008006" key="3">
    <source>
        <dbReference type="Google" id="ProtNLM"/>
    </source>
</evidence>
<name>A0A673N446_9TELE</name>
<dbReference type="AlphaFoldDB" id="A0A673N446"/>
<dbReference type="GO" id="GO:0043291">
    <property type="term" value="C:RAVE complex"/>
    <property type="evidence" value="ECO:0007669"/>
    <property type="project" value="TreeGrafter"/>
</dbReference>
<accession>A0A673N446</accession>
<dbReference type="PANTHER" id="PTHR13950">
    <property type="entry name" value="RABCONNECTIN-RELATED"/>
    <property type="match status" value="1"/>
</dbReference>
<dbReference type="Proteomes" id="UP000472270">
    <property type="component" value="Unassembled WGS sequence"/>
</dbReference>
<proteinExistence type="predicted"/>
<protein>
    <recommendedName>
        <fullName evidence="3">IPT/TIG domain-containing protein</fullName>
    </recommendedName>
</protein>
<dbReference type="Ensembl" id="ENSSRHT00000099452.1">
    <property type="protein sequence ID" value="ENSSRHP00000096825.1"/>
    <property type="gene ID" value="ENSSRHG00000047563.1"/>
</dbReference>
<keyword evidence="2" id="KW-1185">Reference proteome</keyword>
<reference evidence="1" key="2">
    <citation type="submission" date="2025-09" db="UniProtKB">
        <authorList>
            <consortium name="Ensembl"/>
        </authorList>
    </citation>
    <scope>IDENTIFICATION</scope>
</reference>
<dbReference type="GO" id="GO:0007035">
    <property type="term" value="P:vacuolar acidification"/>
    <property type="evidence" value="ECO:0007669"/>
    <property type="project" value="TreeGrafter"/>
</dbReference>
<reference evidence="1" key="1">
    <citation type="submission" date="2025-08" db="UniProtKB">
        <authorList>
            <consortium name="Ensembl"/>
        </authorList>
    </citation>
    <scope>IDENTIFICATION</scope>
</reference>
<organism evidence="1 2">
    <name type="scientific">Sinocyclocheilus rhinocerous</name>
    <dbReference type="NCBI Taxonomy" id="307959"/>
    <lineage>
        <taxon>Eukaryota</taxon>
        <taxon>Metazoa</taxon>
        <taxon>Chordata</taxon>
        <taxon>Craniata</taxon>
        <taxon>Vertebrata</taxon>
        <taxon>Euteleostomi</taxon>
        <taxon>Actinopterygii</taxon>
        <taxon>Neopterygii</taxon>
        <taxon>Teleostei</taxon>
        <taxon>Ostariophysi</taxon>
        <taxon>Cypriniformes</taxon>
        <taxon>Cyprinidae</taxon>
        <taxon>Cyprininae</taxon>
        <taxon>Sinocyclocheilus</taxon>
    </lineage>
</organism>
<dbReference type="PANTHER" id="PTHR13950:SF12">
    <property type="entry name" value="DMX-LIKE PROTEIN 1"/>
    <property type="match status" value="1"/>
</dbReference>
<dbReference type="InterPro" id="IPR052208">
    <property type="entry name" value="DmX-like/RAVE_component"/>
</dbReference>
<evidence type="ECO:0000313" key="1">
    <source>
        <dbReference type="Ensembl" id="ENSSRHP00000096825.1"/>
    </source>
</evidence>